<keyword evidence="13" id="KW-0206">Cytoskeleton</keyword>
<feature type="coiled-coil region" evidence="18">
    <location>
        <begin position="386"/>
        <end position="416"/>
    </location>
</feature>
<feature type="coiled-coil region" evidence="18">
    <location>
        <begin position="1637"/>
        <end position="1671"/>
    </location>
</feature>
<keyword evidence="7" id="KW-0597">Phosphoprotein</keyword>
<dbReference type="PROSITE" id="PS50222">
    <property type="entry name" value="EF_HAND_2"/>
    <property type="match status" value="1"/>
</dbReference>
<keyword evidence="6" id="KW-0963">Cytoplasm</keyword>
<evidence type="ECO:0000256" key="2">
    <source>
        <dbReference type="ARBA" id="ARBA00004544"/>
    </source>
</evidence>
<comment type="subcellular location">
    <subcellularLocation>
        <location evidence="2">Cytoplasm</location>
        <location evidence="2">Cell cortex</location>
    </subcellularLocation>
    <subcellularLocation>
        <location evidence="1">Cytoplasm</location>
        <location evidence="1">Cytoskeleton</location>
    </subcellularLocation>
</comment>
<dbReference type="PROSITE" id="PS00018">
    <property type="entry name" value="EF_HAND_1"/>
    <property type="match status" value="1"/>
</dbReference>
<evidence type="ECO:0000256" key="9">
    <source>
        <dbReference type="ARBA" id="ARBA00022737"/>
    </source>
</evidence>
<dbReference type="FunFam" id="1.20.5.170:FF:000014">
    <property type="entry name" value="Spectrin alpha chain, non-erythrocytic 1"/>
    <property type="match status" value="1"/>
</dbReference>
<dbReference type="InterPro" id="IPR035825">
    <property type="entry name" value="Alpha_Spectrin_SH3"/>
</dbReference>
<evidence type="ECO:0000256" key="7">
    <source>
        <dbReference type="ARBA" id="ARBA00022553"/>
    </source>
</evidence>
<evidence type="ECO:0000256" key="3">
    <source>
        <dbReference type="ARBA" id="ARBA00006826"/>
    </source>
</evidence>
<evidence type="ECO:0000256" key="8">
    <source>
        <dbReference type="ARBA" id="ARBA00022723"/>
    </source>
</evidence>
<gene>
    <name evidence="21" type="primary">SPTAN1</name>
</gene>
<dbReference type="InterPro" id="IPR014837">
    <property type="entry name" value="EF-hand_Ca_insen"/>
</dbReference>
<dbReference type="GO" id="GO:0005938">
    <property type="term" value="C:cell cortex"/>
    <property type="evidence" value="ECO:0007669"/>
    <property type="project" value="UniProtKB-SubCell"/>
</dbReference>
<dbReference type="Pfam" id="PF08726">
    <property type="entry name" value="EFhand_Ca_insen"/>
    <property type="match status" value="1"/>
</dbReference>
<evidence type="ECO:0000313" key="21">
    <source>
        <dbReference type="Ensembl" id="ENSACDP00005026210.1"/>
    </source>
</evidence>
<dbReference type="Gene3D" id="1.20.5.170">
    <property type="match status" value="1"/>
</dbReference>
<evidence type="ECO:0000256" key="14">
    <source>
        <dbReference type="ARBA" id="ARBA00070798"/>
    </source>
</evidence>
<dbReference type="FunFam" id="1.20.58.60:FF:000078">
    <property type="entry name" value="Spectrin alpha chain, non-erythrocytic 1"/>
    <property type="match status" value="1"/>
</dbReference>
<dbReference type="InterPro" id="IPR011992">
    <property type="entry name" value="EF-hand-dom_pair"/>
</dbReference>
<dbReference type="SUPFAM" id="SSF50044">
    <property type="entry name" value="SH3-domain"/>
    <property type="match status" value="1"/>
</dbReference>
<dbReference type="InterPro" id="IPR018159">
    <property type="entry name" value="Spectrin/alpha-actinin"/>
</dbReference>
<dbReference type="FunFam" id="1.20.58.60:FF:000046">
    <property type="entry name" value="Spectrin alpha chain, non-erythrocytic 1"/>
    <property type="match status" value="1"/>
</dbReference>
<evidence type="ECO:0000256" key="15">
    <source>
        <dbReference type="ARBA" id="ARBA00076497"/>
    </source>
</evidence>
<dbReference type="InterPro" id="IPR036028">
    <property type="entry name" value="SH3-like_dom_sf"/>
</dbReference>
<feature type="coiled-coil region" evidence="18">
    <location>
        <begin position="290"/>
        <end position="324"/>
    </location>
</feature>
<name>A0A8B9EV62_ANSCY</name>
<dbReference type="Ensembl" id="ENSACDT00005031249.1">
    <property type="protein sequence ID" value="ENSACDP00005026210.1"/>
    <property type="gene ID" value="ENSACDG00005018135.1"/>
</dbReference>
<evidence type="ECO:0000256" key="17">
    <source>
        <dbReference type="PROSITE-ProRule" id="PRU00192"/>
    </source>
</evidence>
<evidence type="ECO:0000256" key="16">
    <source>
        <dbReference type="ARBA" id="ARBA00079686"/>
    </source>
</evidence>
<dbReference type="GO" id="GO:0051693">
    <property type="term" value="P:actin filament capping"/>
    <property type="evidence" value="ECO:0007669"/>
    <property type="project" value="UniProtKB-KW"/>
</dbReference>
<dbReference type="GO" id="GO:0005509">
    <property type="term" value="F:calcium ion binding"/>
    <property type="evidence" value="ECO:0007669"/>
    <property type="project" value="InterPro"/>
</dbReference>
<evidence type="ECO:0000256" key="6">
    <source>
        <dbReference type="ARBA" id="ARBA00022490"/>
    </source>
</evidence>
<feature type="coiled-coil region" evidence="18">
    <location>
        <begin position="2116"/>
        <end position="2148"/>
    </location>
</feature>
<protein>
    <recommendedName>
        <fullName evidence="14">Spectrin alpha chain, non-erythrocytic 1</fullName>
    </recommendedName>
    <alternativeName>
        <fullName evidence="15">Alpha-II spectrin</fullName>
    </alternativeName>
    <alternativeName>
        <fullName evidence="16">Fodrin alpha chain</fullName>
    </alternativeName>
</protein>
<organism evidence="21 22">
    <name type="scientific">Anser cygnoides</name>
    <name type="common">Swan goose</name>
    <dbReference type="NCBI Taxonomy" id="8845"/>
    <lineage>
        <taxon>Eukaryota</taxon>
        <taxon>Metazoa</taxon>
        <taxon>Chordata</taxon>
        <taxon>Craniata</taxon>
        <taxon>Vertebrata</taxon>
        <taxon>Euteleostomi</taxon>
        <taxon>Archelosauria</taxon>
        <taxon>Archosauria</taxon>
        <taxon>Dinosauria</taxon>
        <taxon>Saurischia</taxon>
        <taxon>Theropoda</taxon>
        <taxon>Coelurosauria</taxon>
        <taxon>Aves</taxon>
        <taxon>Neognathae</taxon>
        <taxon>Galloanserae</taxon>
        <taxon>Anseriformes</taxon>
        <taxon>Anatidae</taxon>
        <taxon>Anserinae</taxon>
        <taxon>Anser</taxon>
    </lineage>
</organism>
<feature type="domain" description="SH3" evidence="19">
    <location>
        <begin position="967"/>
        <end position="1026"/>
    </location>
</feature>
<dbReference type="FunFam" id="1.20.58.60:FF:000006">
    <property type="entry name" value="Spectrin alpha chain, non-erythrocytic 1"/>
    <property type="match status" value="3"/>
</dbReference>
<dbReference type="PRINTS" id="PR01887">
    <property type="entry name" value="SPECTRNALPHA"/>
</dbReference>
<keyword evidence="12" id="KW-0009">Actin-binding</keyword>
<dbReference type="FunFam" id="1.20.58.60:FF:000079">
    <property type="entry name" value="Spectrin alpha chain, non-erythrocytic 1"/>
    <property type="match status" value="1"/>
</dbReference>
<dbReference type="GO" id="GO:0005516">
    <property type="term" value="F:calmodulin binding"/>
    <property type="evidence" value="ECO:0007669"/>
    <property type="project" value="UniProtKB-KW"/>
</dbReference>
<dbReference type="SMART" id="SM00150">
    <property type="entry name" value="SPEC"/>
    <property type="match status" value="20"/>
</dbReference>
<dbReference type="FunFam" id="1.20.58.60:FF:000020">
    <property type="entry name" value="Spectrin alpha chain, non-erythrocytic 1"/>
    <property type="match status" value="1"/>
</dbReference>
<dbReference type="FunFam" id="1.10.238.10:FF:000020">
    <property type="entry name" value="spectrin alpha chain, non-erythrocytic 1"/>
    <property type="match status" value="1"/>
</dbReference>
<evidence type="ECO:0000259" key="20">
    <source>
        <dbReference type="PROSITE" id="PS50222"/>
    </source>
</evidence>
<dbReference type="FunFam" id="1.20.58.60:FF:000013">
    <property type="entry name" value="Spectrin alpha chain, non-erythrocytic 1"/>
    <property type="match status" value="2"/>
</dbReference>
<dbReference type="Gene3D" id="1.20.58.60">
    <property type="match status" value="20"/>
</dbReference>
<dbReference type="Pfam" id="PF00018">
    <property type="entry name" value="SH3_1"/>
    <property type="match status" value="1"/>
</dbReference>
<dbReference type="FunFam" id="1.20.58.60:FF:000100">
    <property type="entry name" value="spectrin alpha chain, non-erythrocytic 1 isoform X1"/>
    <property type="match status" value="1"/>
</dbReference>
<feature type="domain" description="EF-hand" evidence="20">
    <location>
        <begin position="2249"/>
        <end position="2274"/>
    </location>
</feature>
<dbReference type="InterPro" id="IPR002017">
    <property type="entry name" value="Spectrin_repeat"/>
</dbReference>
<keyword evidence="22" id="KW-1185">Reference proteome</keyword>
<keyword evidence="8" id="KW-0479">Metal-binding</keyword>
<dbReference type="FunFam" id="1.10.238.10:FF:000032">
    <property type="entry name" value="Spectrin alpha chain, non-erythrocytic 1"/>
    <property type="match status" value="1"/>
</dbReference>
<evidence type="ECO:0000259" key="19">
    <source>
        <dbReference type="PROSITE" id="PS50002"/>
    </source>
</evidence>
<dbReference type="FunFam" id="1.20.58.60:FF:000007">
    <property type="entry name" value="Spectrin alpha chain non-erythrocytic 1"/>
    <property type="match status" value="2"/>
</dbReference>
<dbReference type="SUPFAM" id="SSF46966">
    <property type="entry name" value="Spectrin repeat"/>
    <property type="match status" value="15"/>
</dbReference>
<dbReference type="GO" id="GO:0005856">
    <property type="term" value="C:cytoskeleton"/>
    <property type="evidence" value="ECO:0007669"/>
    <property type="project" value="UniProtKB-SubCell"/>
</dbReference>
<accession>A0A8B9EV62</accession>
<keyword evidence="9" id="KW-0677">Repeat</keyword>
<reference evidence="21" key="2">
    <citation type="submission" date="2025-09" db="UniProtKB">
        <authorList>
            <consortium name="Ensembl"/>
        </authorList>
    </citation>
    <scope>IDENTIFICATION</scope>
</reference>
<sequence>MDPSGVKVLETAEDIQERRQQVLDRYHRFKELSSLRRQKLEDSYRFQFFQRDADELEKWIQEKLQIASDENYKDPSNLQGKLQKHQAFEAEVQANSGAIVKLDETGNQMINESHFASETIRTRLQELHRLWELLLEKMREKGVKLLQAQKLVQYLRECEDVLDWINDKEAIVTSEELGQDLEHVEVLQKKFEEFQTDLAAHEERVNEVNQFAGKLIQEQHPEEELIKSKQDEVNASWQRLKGLALQRQGKLFGAAEVQRFNRDVDETISWIKEKGQLMASDDFGRDLASVQALLRKHEGLERDLAALEDKVKALCAEADRLQQSHPINASQIQVKREELIANWEQIRTLAAERHARLNDSYRLQRFLADFRDLTSWVTEMKALINADELANDVAGAEALLDRHQEHKGEIDAHEDSFKSADESGQALLAAGHYASDEVKEKLTILSDERAALLELWELRRQQYEQCMDLQLFYRDTEQVDNWMSKQEAFLLNEDLGDSLDSVEALLKKHEDFEKSLSAQEEKITALDEFATKLIQNNHYAMDDVATRRDALLSRRNALHERAMYRRAQLADSFHLQQFFRDSDELKSWVNEKMKTATDEAYKDPSNLQGKVQKHQAFEAELSANQSRIDALEKAGQKLIDVNHYASDEVAARMNEVISLWKKLLEATELKGIKLREANQQQQFNRNVEDIELWLYEVEGHLASDDYGKDLTSVQNLQKKHALLEADVAAHQDRIDGITIQARQFQDAGHFDADNIKKKQEALVARYEALKDPMVARKQKLADSLRLQQLFRDIEDEETWIREKEPIAASTNRGKDLIGVQNLLKKHQALQAEIAGHEPRIKAVTQKGNAMVEEGHFAAEDVKTKLNELNQKWDSLKAKASQRRQDLEDSLQAQQYFADANEAESWMREKEPIVGSTDYGKDEDSAEALLKKHEALMSDLSAYGSSIQALREQAQSCRQQVAPTDDETGKELVLALYDYQEKSPREVTMKKGDILTLLNSTNKDWWKVEVNDRQGFVPAAYVKKLDPAQSASRENLLEEQGSIALRQEQIDNQYHSLLELGEKRKGMLEKSCKKFMLFREANELQQWINEKEAALTNEEVGADLEQVEVLQKKFDDFQKDLKANESRLKDINKVANDLESEGLMAEEVFAFFQELNERWRSLQQLAEERSQLLGSAHEVQRFHRWDADETKEWIEEKNQALNTDNYGHDLASVQALQRKHEGFERDLAALGDKVNSLGETAQRLIQSHPESAEDLQEKCTELNQAWNSLGKRADQRKEKLGDSHDLQRFLSDFRDLMSWINGIRGLVSSDELAKDVTGAEALLERHQEHRTEIDARAGTFQAFEQFGQQLLARGHYASPEIKEKLDILEQERTDLEKAWVQRRMMLDQCLELQLFHRDCEQAENWMAAREAFLNTEDKGDSLDSVEALIKKHEDFDKAINVQEEKIAVLQSFADQLISADHYAKGVIANRRNEVLDRWLRLKAQMIEKRSKLGESQTLQQFSRDVDEIEAWISEKLQTASDESYKDPTNIQSKHQKHQAFEAELHANADRIRGVIDMGNSLIERGACAGSEDAVKARLAALADQWQFLVQKSAEKSQKLKEANKQQNFNTGIKDFDFWLSEVEALLASEDYGKDLASVNNLLKKHQLLEADISAHEDRLKDLNSQADSLMTSSAFDTSQVKDKRETINGRFQRIKSMAAARRAKLNESHRLHQFFRDMDDEESWIKEKKLLVSSEDYGRDLTGVQNLRKKHKRLEAELAAHEPAIQGVLDTGKKLSDDNTIGKEEIQQRLAQFVDHWKELKQLAAARGQRLEESLEYQQFVANVEEEEAWINEKMTLVASEDYGDTLAAIQGLLKKHEAFETDFTVHKDRVNDVCANGEDLIKKNNHHVENITAKMKGLKGKVSDLEKAAAQRKAKLDENSAFLQFNWKADVVESWIGEKENSLKTDDYGRDLSSVQTLLTKQETFDAGLQAFQQEGIANITALKDQLLAAKHIQSKAIEARHASLMKRWNQLLANSAARKKKLLEAQEHFRKVEDLFLTFAKKASAFNSWFENAEEDLTDPVRCNSLEEIKALREAHDAFRSSLSSAQADFNQLAELDRQIKSFRVASNPYTWFTMEALEETWRNLQKIIKERELELQKEQRRQEENDKLRQEFAQHANAFHQWIQETRYSLSSREQPLENSTRKHQEIRAMRSQLKKIEDLGAAMEEALILDNKYTEHSTVGLAQQWDQLDQLGMRMQHNLEQQIQARHFDKDKSGRLNHQEFKSCLRSLGYDLPMVEEGEPDPEFESILDTVDPNRYVDWTFCEYMAFMISRETENVKSSEEIESAFRALSSEGKPYVTKEELYQNLTREQADYCISHMKPYMDGKGRELPSAYDYIEFTRSLFVN</sequence>
<reference evidence="21" key="1">
    <citation type="submission" date="2025-08" db="UniProtKB">
        <authorList>
            <consortium name="Ensembl"/>
        </authorList>
    </citation>
    <scope>IDENTIFICATION</scope>
</reference>
<dbReference type="CDD" id="cd00051">
    <property type="entry name" value="EFh"/>
    <property type="match status" value="1"/>
</dbReference>
<keyword evidence="4 17" id="KW-0728">SH3 domain</keyword>
<dbReference type="SMART" id="SM00326">
    <property type="entry name" value="SH3"/>
    <property type="match status" value="1"/>
</dbReference>
<feature type="coiled-coil region" evidence="18">
    <location>
        <begin position="1106"/>
        <end position="1140"/>
    </location>
</feature>
<evidence type="ECO:0000256" key="1">
    <source>
        <dbReference type="ARBA" id="ARBA00004245"/>
    </source>
</evidence>
<dbReference type="PANTHER" id="PTHR11915">
    <property type="entry name" value="SPECTRIN/FILAMIN RELATED CYTOSKELETAL PROTEIN"/>
    <property type="match status" value="1"/>
</dbReference>
<dbReference type="FunFam" id="1.20.58.60:FF:000017">
    <property type="entry name" value="Spectrin alpha chain, non-erythrocytic 1"/>
    <property type="match status" value="1"/>
</dbReference>
<dbReference type="FunFam" id="1.20.58.60:FF:000071">
    <property type="entry name" value="Spectrin alpha chain, non-erythrocytic 1"/>
    <property type="match status" value="1"/>
</dbReference>
<dbReference type="PRINTS" id="PR00452">
    <property type="entry name" value="SH3DOMAIN"/>
</dbReference>
<dbReference type="InterPro" id="IPR001452">
    <property type="entry name" value="SH3_domain"/>
</dbReference>
<evidence type="ECO:0000256" key="10">
    <source>
        <dbReference type="ARBA" id="ARBA00022837"/>
    </source>
</evidence>
<dbReference type="FunFam" id="1.20.58.60:FF:000026">
    <property type="entry name" value="Spectrin alpha chain, non-erythrocytic 1"/>
    <property type="match status" value="2"/>
</dbReference>
<dbReference type="Proteomes" id="UP000694521">
    <property type="component" value="Unplaced"/>
</dbReference>
<evidence type="ECO:0000256" key="12">
    <source>
        <dbReference type="ARBA" id="ARBA00023203"/>
    </source>
</evidence>
<comment type="similarity">
    <text evidence="3">Belongs to the spectrin family.</text>
</comment>
<dbReference type="FunFam" id="1.20.58.60:FF:000080">
    <property type="entry name" value="Spectrin alpha chain, non-erythrocytic 1"/>
    <property type="match status" value="1"/>
</dbReference>
<dbReference type="GO" id="GO:0003779">
    <property type="term" value="F:actin binding"/>
    <property type="evidence" value="ECO:0007669"/>
    <property type="project" value="UniProtKB-KW"/>
</dbReference>
<dbReference type="CDD" id="cd11808">
    <property type="entry name" value="SH3_Alpha_Spectrin"/>
    <property type="match status" value="1"/>
</dbReference>
<dbReference type="InterPro" id="IPR018247">
    <property type="entry name" value="EF_Hand_1_Ca_BS"/>
</dbReference>
<evidence type="ECO:0000313" key="22">
    <source>
        <dbReference type="Proteomes" id="UP000694521"/>
    </source>
</evidence>
<dbReference type="CDD" id="cd00176">
    <property type="entry name" value="SPEC"/>
    <property type="match status" value="12"/>
</dbReference>
<dbReference type="PROSITE" id="PS50002">
    <property type="entry name" value="SH3"/>
    <property type="match status" value="1"/>
</dbReference>
<keyword evidence="5" id="KW-0117">Actin capping</keyword>
<dbReference type="Pfam" id="PF00435">
    <property type="entry name" value="Spectrin"/>
    <property type="match status" value="20"/>
</dbReference>
<dbReference type="SMART" id="SM01184">
    <property type="entry name" value="efhand_Ca_insen"/>
    <property type="match status" value="1"/>
</dbReference>
<evidence type="ECO:0000256" key="4">
    <source>
        <dbReference type="ARBA" id="ARBA00022443"/>
    </source>
</evidence>
<keyword evidence="10" id="KW-0106">Calcium</keyword>
<keyword evidence="18" id="KW-0175">Coiled coil</keyword>
<evidence type="ECO:0000256" key="18">
    <source>
        <dbReference type="SAM" id="Coils"/>
    </source>
</evidence>
<dbReference type="FunFam" id="1.20.58.60:FF:000037">
    <property type="entry name" value="Spectrin alpha chain non-erythrocytic 1"/>
    <property type="match status" value="1"/>
</dbReference>
<evidence type="ECO:0000256" key="11">
    <source>
        <dbReference type="ARBA" id="ARBA00022860"/>
    </source>
</evidence>
<dbReference type="Gene3D" id="1.10.238.10">
    <property type="entry name" value="EF-hand"/>
    <property type="match status" value="2"/>
</dbReference>
<dbReference type="Gene3D" id="2.30.30.40">
    <property type="entry name" value="SH3 Domains"/>
    <property type="match status" value="1"/>
</dbReference>
<keyword evidence="11" id="KW-0112">Calmodulin-binding</keyword>
<dbReference type="FunFam" id="2.30.30.40:FF:000036">
    <property type="entry name" value="Spectrin alpha chain, non-erythrocytic 1"/>
    <property type="match status" value="1"/>
</dbReference>
<dbReference type="InterPro" id="IPR002048">
    <property type="entry name" value="EF_hand_dom"/>
</dbReference>
<evidence type="ECO:0000256" key="13">
    <source>
        <dbReference type="ARBA" id="ARBA00023212"/>
    </source>
</evidence>
<dbReference type="SUPFAM" id="SSF47473">
    <property type="entry name" value="EF-hand"/>
    <property type="match status" value="2"/>
</dbReference>
<evidence type="ECO:0000256" key="5">
    <source>
        <dbReference type="ARBA" id="ARBA00022467"/>
    </source>
</evidence>
<proteinExistence type="inferred from homology"/>
<dbReference type="FunFam" id="1.20.58.60:FF:000035">
    <property type="entry name" value="Spectrin alpha chain, non-erythrocytic 1"/>
    <property type="match status" value="1"/>
</dbReference>
<dbReference type="FunFam" id="1.20.58.60:FF:000043">
    <property type="entry name" value="Spectrin alpha chain, non-erythrocytic 1"/>
    <property type="match status" value="1"/>
</dbReference>